<evidence type="ECO:0000313" key="3">
    <source>
        <dbReference type="Proteomes" id="UP001181693"/>
    </source>
</evidence>
<gene>
    <name evidence="2" type="ORF">GDO54_002936</name>
</gene>
<reference evidence="2" key="1">
    <citation type="thesis" date="2020" institute="ProQuest LLC" country="789 East Eisenhower Parkway, Ann Arbor, MI, USA">
        <title>Comparative Genomics and Chromosome Evolution.</title>
        <authorList>
            <person name="Mudd A.B."/>
        </authorList>
    </citation>
    <scope>NUCLEOTIDE SEQUENCE</scope>
    <source>
        <strain evidence="2">1538</strain>
        <tissue evidence="2">Blood</tissue>
    </source>
</reference>
<protein>
    <recommendedName>
        <fullName evidence="4">Transmembrane protein</fullName>
    </recommendedName>
</protein>
<accession>A0AAV2ZTL6</accession>
<keyword evidence="1" id="KW-1133">Transmembrane helix</keyword>
<sequence>MNIDISLQEYKIESHFQTHQKYLITFEETVVFVLVLFFNRSFQLLGHYNGSLANQTCERLHVIMSNTKMGTQNAIKTWQNFNVFPNYFVKNVFPAVCISMGYHRISMGYYHISMGYHHILMGYYHISKGYHHSCSVLVIVQGILGIFLNQNIGSNKKRF</sequence>
<feature type="transmembrane region" description="Helical" evidence="1">
    <location>
        <begin position="130"/>
        <end position="148"/>
    </location>
</feature>
<dbReference type="AlphaFoldDB" id="A0AAV2ZTL6"/>
<evidence type="ECO:0000313" key="2">
    <source>
        <dbReference type="EMBL" id="DBA17503.1"/>
    </source>
</evidence>
<dbReference type="EMBL" id="DYDO01000010">
    <property type="protein sequence ID" value="DBA17503.1"/>
    <property type="molecule type" value="Genomic_DNA"/>
</dbReference>
<keyword evidence="3" id="KW-1185">Reference proteome</keyword>
<proteinExistence type="predicted"/>
<name>A0AAV2ZTL6_PYXAD</name>
<organism evidence="2 3">
    <name type="scientific">Pyxicephalus adspersus</name>
    <name type="common">African bullfrog</name>
    <dbReference type="NCBI Taxonomy" id="30357"/>
    <lineage>
        <taxon>Eukaryota</taxon>
        <taxon>Metazoa</taxon>
        <taxon>Chordata</taxon>
        <taxon>Craniata</taxon>
        <taxon>Vertebrata</taxon>
        <taxon>Euteleostomi</taxon>
        <taxon>Amphibia</taxon>
        <taxon>Batrachia</taxon>
        <taxon>Anura</taxon>
        <taxon>Neobatrachia</taxon>
        <taxon>Ranoidea</taxon>
        <taxon>Pyxicephalidae</taxon>
        <taxon>Pyxicephalinae</taxon>
        <taxon>Pyxicephalus</taxon>
    </lineage>
</organism>
<evidence type="ECO:0008006" key="4">
    <source>
        <dbReference type="Google" id="ProtNLM"/>
    </source>
</evidence>
<keyword evidence="1" id="KW-0472">Membrane</keyword>
<keyword evidence="1" id="KW-0812">Transmembrane</keyword>
<comment type="caution">
    <text evidence="2">The sequence shown here is derived from an EMBL/GenBank/DDBJ whole genome shotgun (WGS) entry which is preliminary data.</text>
</comment>
<dbReference type="Proteomes" id="UP001181693">
    <property type="component" value="Unassembled WGS sequence"/>
</dbReference>
<evidence type="ECO:0000256" key="1">
    <source>
        <dbReference type="SAM" id="Phobius"/>
    </source>
</evidence>